<evidence type="ECO:0000313" key="3">
    <source>
        <dbReference type="Ensembl" id="ENSCSAVP00000016859.1"/>
    </source>
</evidence>
<dbReference type="InterPro" id="IPR025875">
    <property type="entry name" value="Leu-rich_rpt_4"/>
</dbReference>
<reference evidence="3" key="3">
    <citation type="submission" date="2025-09" db="UniProtKB">
        <authorList>
            <consortium name="Ensembl"/>
        </authorList>
    </citation>
    <scope>IDENTIFICATION</scope>
</reference>
<keyword evidence="4" id="KW-1185">Reference proteome</keyword>
<evidence type="ECO:0000256" key="1">
    <source>
        <dbReference type="ARBA" id="ARBA00022614"/>
    </source>
</evidence>
<dbReference type="SUPFAM" id="SSF52075">
    <property type="entry name" value="Outer arm dynein light chain 1"/>
    <property type="match status" value="1"/>
</dbReference>
<dbReference type="Ensembl" id="ENSCSAVT00000017041.1">
    <property type="protein sequence ID" value="ENSCSAVP00000016859.1"/>
    <property type="gene ID" value="ENSCSAVG00000009910.1"/>
</dbReference>
<dbReference type="InterPro" id="IPR032675">
    <property type="entry name" value="LRR_dom_sf"/>
</dbReference>
<keyword evidence="2" id="KW-0677">Repeat</keyword>
<dbReference type="InParanoid" id="H2ZGZ3"/>
<organism evidence="3 4">
    <name type="scientific">Ciona savignyi</name>
    <name type="common">Pacific transparent sea squirt</name>
    <dbReference type="NCBI Taxonomy" id="51511"/>
    <lineage>
        <taxon>Eukaryota</taxon>
        <taxon>Metazoa</taxon>
        <taxon>Chordata</taxon>
        <taxon>Tunicata</taxon>
        <taxon>Ascidiacea</taxon>
        <taxon>Phlebobranchia</taxon>
        <taxon>Cionidae</taxon>
        <taxon>Ciona</taxon>
    </lineage>
</organism>
<dbReference type="Proteomes" id="UP000007875">
    <property type="component" value="Unassembled WGS sequence"/>
</dbReference>
<dbReference type="OMA" id="YCIELLI"/>
<reference evidence="4" key="1">
    <citation type="submission" date="2003-08" db="EMBL/GenBank/DDBJ databases">
        <authorList>
            <person name="Birren B."/>
            <person name="Nusbaum C."/>
            <person name="Abebe A."/>
            <person name="Abouelleil A."/>
            <person name="Adekoya E."/>
            <person name="Ait-zahra M."/>
            <person name="Allen N."/>
            <person name="Allen T."/>
            <person name="An P."/>
            <person name="Anderson M."/>
            <person name="Anderson S."/>
            <person name="Arachchi H."/>
            <person name="Armbruster J."/>
            <person name="Bachantsang P."/>
            <person name="Baldwin J."/>
            <person name="Barry A."/>
            <person name="Bayul T."/>
            <person name="Blitshsteyn B."/>
            <person name="Bloom T."/>
            <person name="Blye J."/>
            <person name="Boguslavskiy L."/>
            <person name="Borowsky M."/>
            <person name="Boukhgalter B."/>
            <person name="Brunache A."/>
            <person name="Butler J."/>
            <person name="Calixte N."/>
            <person name="Calvo S."/>
            <person name="Camarata J."/>
            <person name="Campo K."/>
            <person name="Chang J."/>
            <person name="Cheshatsang Y."/>
            <person name="Citroen M."/>
            <person name="Collymore A."/>
            <person name="Considine T."/>
            <person name="Cook A."/>
            <person name="Cooke P."/>
            <person name="Corum B."/>
            <person name="Cuomo C."/>
            <person name="David R."/>
            <person name="Dawoe T."/>
            <person name="Degray S."/>
            <person name="Dodge S."/>
            <person name="Dooley K."/>
            <person name="Dorje P."/>
            <person name="Dorjee K."/>
            <person name="Dorris L."/>
            <person name="Duffey N."/>
            <person name="Dupes A."/>
            <person name="Elkins T."/>
            <person name="Engels R."/>
            <person name="Erickson J."/>
            <person name="Farina A."/>
            <person name="Faro S."/>
            <person name="Ferreira P."/>
            <person name="Fischer H."/>
            <person name="Fitzgerald M."/>
            <person name="Foley K."/>
            <person name="Gage D."/>
            <person name="Galagan J."/>
            <person name="Gearin G."/>
            <person name="Gnerre S."/>
            <person name="Gnirke A."/>
            <person name="Goyette A."/>
            <person name="Graham J."/>
            <person name="Grandbois E."/>
            <person name="Gyaltsen K."/>
            <person name="Hafez N."/>
            <person name="Hagopian D."/>
            <person name="Hagos B."/>
            <person name="Hall J."/>
            <person name="Hatcher B."/>
            <person name="Heller A."/>
            <person name="Higgins H."/>
            <person name="Honan T."/>
            <person name="Horn A."/>
            <person name="Houde N."/>
            <person name="Hughes L."/>
            <person name="Hulme W."/>
            <person name="Husby E."/>
            <person name="Iliev I."/>
            <person name="Jaffe D."/>
            <person name="Jones C."/>
            <person name="Kamal M."/>
            <person name="Kamat A."/>
            <person name="Kamvysselis M."/>
            <person name="Karlsson E."/>
            <person name="Kells C."/>
            <person name="Kieu A."/>
            <person name="Kisner P."/>
            <person name="Kodira C."/>
            <person name="Kulbokas E."/>
            <person name="Labutti K."/>
            <person name="Lama D."/>
            <person name="Landers T."/>
            <person name="Leger J."/>
            <person name="Levine S."/>
            <person name="Lewis D."/>
            <person name="Lewis T."/>
            <person name="Lindblad-toh K."/>
            <person name="Liu X."/>
            <person name="Lokyitsang T."/>
            <person name="Lokyitsang Y."/>
            <person name="Lucien O."/>
            <person name="Lui A."/>
            <person name="Ma L.J."/>
            <person name="Mabbitt R."/>
            <person name="Macdonald J."/>
            <person name="Maclean C."/>
            <person name="Major J."/>
            <person name="Manning J."/>
            <person name="Marabella R."/>
            <person name="Maru K."/>
            <person name="Matthews C."/>
            <person name="Mauceli E."/>
            <person name="Mccarthy M."/>
            <person name="Mcdonough S."/>
            <person name="Mcghee T."/>
            <person name="Meldrim J."/>
            <person name="Meneus L."/>
            <person name="Mesirov J."/>
            <person name="Mihalev A."/>
            <person name="Mihova T."/>
            <person name="Mikkelsen T."/>
            <person name="Mlenga V."/>
            <person name="Moru K."/>
            <person name="Mozes J."/>
            <person name="Mulrain L."/>
            <person name="Munson G."/>
            <person name="Naylor J."/>
            <person name="Newes C."/>
            <person name="Nguyen C."/>
            <person name="Nguyen N."/>
            <person name="Nguyen T."/>
            <person name="Nicol R."/>
            <person name="Nielsen C."/>
            <person name="Nizzari M."/>
            <person name="Norbu C."/>
            <person name="Norbu N."/>
            <person name="O'donnell P."/>
            <person name="Okoawo O."/>
            <person name="O'leary S."/>
            <person name="Omotosho B."/>
            <person name="O'neill K."/>
            <person name="Osman S."/>
            <person name="Parker S."/>
            <person name="Perrin D."/>
            <person name="Phunkhang P."/>
            <person name="Piqani B."/>
            <person name="Purcell S."/>
            <person name="Rachupka T."/>
            <person name="Ramasamy U."/>
            <person name="Rameau R."/>
            <person name="Ray V."/>
            <person name="Raymond C."/>
            <person name="Retta R."/>
            <person name="Richardson S."/>
            <person name="Rise C."/>
            <person name="Rodriguez J."/>
            <person name="Rogers J."/>
            <person name="Rogov P."/>
            <person name="Rutman M."/>
            <person name="Schupbach R."/>
            <person name="Seaman C."/>
            <person name="Settipalli S."/>
            <person name="Sharpe T."/>
            <person name="Sheridan J."/>
            <person name="Sherpa N."/>
            <person name="Shi J."/>
            <person name="Smirnov S."/>
            <person name="Smith C."/>
            <person name="Sougnez C."/>
            <person name="Spencer B."/>
            <person name="Stalker J."/>
            <person name="Stange-thomann N."/>
            <person name="Stavropoulos S."/>
            <person name="Stetson K."/>
            <person name="Stone C."/>
            <person name="Stone S."/>
            <person name="Stubbs M."/>
            <person name="Talamas J."/>
            <person name="Tchuinga P."/>
            <person name="Tenzing P."/>
            <person name="Tesfaye S."/>
            <person name="Theodore J."/>
            <person name="Thoulutsang Y."/>
            <person name="Topham K."/>
            <person name="Towey S."/>
            <person name="Tsamla T."/>
            <person name="Tsomo N."/>
            <person name="Vallee D."/>
            <person name="Vassiliev H."/>
            <person name="Venkataraman V."/>
            <person name="Vinson J."/>
            <person name="Vo A."/>
            <person name="Wade C."/>
            <person name="Wang S."/>
            <person name="Wangchuk T."/>
            <person name="Wangdi T."/>
            <person name="Whittaker C."/>
            <person name="Wilkinson J."/>
            <person name="Wu Y."/>
            <person name="Wyman D."/>
            <person name="Yadav S."/>
            <person name="Yang S."/>
            <person name="Yang X."/>
            <person name="Yeager S."/>
            <person name="Yee E."/>
            <person name="Young G."/>
            <person name="Zainoun J."/>
            <person name="Zembeck L."/>
            <person name="Zimmer A."/>
            <person name="Zody M."/>
            <person name="Lander E."/>
        </authorList>
    </citation>
    <scope>NUCLEOTIDE SEQUENCE [LARGE SCALE GENOMIC DNA]</scope>
</reference>
<dbReference type="STRING" id="51511.ENSCSAVP00000016859"/>
<dbReference type="GeneTree" id="ENSGT00940000167075"/>
<reference evidence="3" key="2">
    <citation type="submission" date="2025-08" db="UniProtKB">
        <authorList>
            <consortium name="Ensembl"/>
        </authorList>
    </citation>
    <scope>IDENTIFICATION</scope>
</reference>
<proteinExistence type="predicted"/>
<keyword evidence="1" id="KW-0433">Leucine-rich repeat</keyword>
<dbReference type="eggNOG" id="KOG0529">
    <property type="taxonomic scope" value="Eukaryota"/>
</dbReference>
<dbReference type="HOGENOM" id="CLU_129365_0_0_1"/>
<evidence type="ECO:0000256" key="2">
    <source>
        <dbReference type="ARBA" id="ARBA00022737"/>
    </source>
</evidence>
<dbReference type="Gene3D" id="1.25.40.120">
    <property type="entry name" value="Protein prenylyltransferase"/>
    <property type="match status" value="1"/>
</dbReference>
<dbReference type="PANTHER" id="PTHR46652:SF3">
    <property type="entry name" value="LEUCINE-RICH REPEAT-CONTAINING PROTEIN 9"/>
    <property type="match status" value="1"/>
</dbReference>
<dbReference type="PROSITE" id="PS51450">
    <property type="entry name" value="LRR"/>
    <property type="match status" value="2"/>
</dbReference>
<dbReference type="PANTHER" id="PTHR46652">
    <property type="entry name" value="LEUCINE-RICH REPEAT AND IQ DOMAIN-CONTAINING PROTEIN 1-RELATED"/>
    <property type="match status" value="1"/>
</dbReference>
<protein>
    <submittedName>
        <fullName evidence="3">Uncharacterized protein</fullName>
    </submittedName>
</protein>
<dbReference type="Gene3D" id="3.80.10.10">
    <property type="entry name" value="Ribonuclease Inhibitor"/>
    <property type="match status" value="1"/>
</dbReference>
<dbReference type="InterPro" id="IPR001611">
    <property type="entry name" value="Leu-rich_rpt"/>
</dbReference>
<name>H2ZGZ3_CIOSA</name>
<dbReference type="AlphaFoldDB" id="H2ZGZ3"/>
<accession>H2ZGZ3</accession>
<dbReference type="InterPro" id="IPR050836">
    <property type="entry name" value="SDS22/Internalin_LRR"/>
</dbReference>
<sequence length="178" mass="19941">MLTLVLLMRAIDPVQYSSRVSGLLCELCVVDSMRCRYYQDLQSKYQIEDYIAASRLQNRTLNLSGKGLTYLCRLEFFTSITHLNVSNNQLQSLNSPLSLLHCLEELDASNNQVKEINGLSGLRNLTVVILDSNQISSPMTLGHLTTCTAIQKISIKLNPISSVSHLLSEMFPNAEIVY</sequence>
<dbReference type="Pfam" id="PF12799">
    <property type="entry name" value="LRR_4"/>
    <property type="match status" value="1"/>
</dbReference>
<evidence type="ECO:0000313" key="4">
    <source>
        <dbReference type="Proteomes" id="UP000007875"/>
    </source>
</evidence>